<feature type="domain" description="Enoyl-CoA hydratase/isomerase" evidence="4">
    <location>
        <begin position="21"/>
        <end position="334"/>
    </location>
</feature>
<dbReference type="SUPFAM" id="SSF52096">
    <property type="entry name" value="ClpP/crotonase"/>
    <property type="match status" value="1"/>
</dbReference>
<organism evidence="5 6">
    <name type="scientific">Acetobacter syzygii</name>
    <dbReference type="NCBI Taxonomy" id="146476"/>
    <lineage>
        <taxon>Bacteria</taxon>
        <taxon>Pseudomonadati</taxon>
        <taxon>Pseudomonadota</taxon>
        <taxon>Alphaproteobacteria</taxon>
        <taxon>Acetobacterales</taxon>
        <taxon>Acetobacteraceae</taxon>
        <taxon>Acetobacter</taxon>
    </lineage>
</organism>
<evidence type="ECO:0000313" key="5">
    <source>
        <dbReference type="EMBL" id="PAL29121.1"/>
    </source>
</evidence>
<dbReference type="RefSeq" id="WP_095351666.1">
    <property type="nucleotide sequence ID" value="NZ_NDFO01000011.1"/>
</dbReference>
<dbReference type="Proteomes" id="UP000216033">
    <property type="component" value="Unassembled WGS sequence"/>
</dbReference>
<evidence type="ECO:0000259" key="4">
    <source>
        <dbReference type="Pfam" id="PF16113"/>
    </source>
</evidence>
<keyword evidence="3 5" id="KW-0378">Hydrolase</keyword>
<dbReference type="OrthoDB" id="9790967at2"/>
<dbReference type="PANTHER" id="PTHR43176">
    <property type="entry name" value="3-HYDROXYISOBUTYRYL-COA HYDROLASE-RELATED"/>
    <property type="match status" value="1"/>
</dbReference>
<reference evidence="5 6" key="1">
    <citation type="submission" date="2017-04" db="EMBL/GenBank/DDBJ databases">
        <title>Kefir bacterial isolates.</title>
        <authorList>
            <person name="Kim Y."/>
            <person name="Blasche S."/>
            <person name="Patil K.R."/>
        </authorList>
    </citation>
    <scope>NUCLEOTIDE SEQUENCE [LARGE SCALE GENOMIC DNA]</scope>
    <source>
        <strain evidence="5 6">KR-2</strain>
    </source>
</reference>
<dbReference type="InterPro" id="IPR045004">
    <property type="entry name" value="ECH_dom"/>
</dbReference>
<protein>
    <recommendedName>
        <fullName evidence="2">3-hydroxyisobutyryl-CoA hydrolase</fullName>
        <ecNumber evidence="2">3.1.2.4</ecNumber>
    </recommendedName>
</protein>
<accession>A0A270BWU0</accession>
<dbReference type="AlphaFoldDB" id="A0A270BWU0"/>
<dbReference type="InterPro" id="IPR032259">
    <property type="entry name" value="HIBYL-CoA-H"/>
</dbReference>
<evidence type="ECO:0000256" key="1">
    <source>
        <dbReference type="ARBA" id="ARBA00001709"/>
    </source>
</evidence>
<keyword evidence="6" id="KW-1185">Reference proteome</keyword>
<dbReference type="CDD" id="cd06558">
    <property type="entry name" value="crotonase-like"/>
    <property type="match status" value="1"/>
</dbReference>
<dbReference type="EC" id="3.1.2.4" evidence="2"/>
<dbReference type="EMBL" id="NDFP01000001">
    <property type="protein sequence ID" value="PAL29121.1"/>
    <property type="molecule type" value="Genomic_DNA"/>
</dbReference>
<comment type="caution">
    <text evidence="5">The sequence shown here is derived from an EMBL/GenBank/DDBJ whole genome shotgun (WGS) entry which is preliminary data.</text>
</comment>
<dbReference type="STRING" id="1231343.Absy_024_047"/>
<evidence type="ECO:0000256" key="2">
    <source>
        <dbReference type="ARBA" id="ARBA00011915"/>
    </source>
</evidence>
<dbReference type="Pfam" id="PF16113">
    <property type="entry name" value="ECH_2"/>
    <property type="match status" value="1"/>
</dbReference>
<comment type="catalytic activity">
    <reaction evidence="1">
        <text>3-hydroxy-2-methylpropanoyl-CoA + H2O = 3-hydroxy-2-methylpropanoate + CoA + H(+)</text>
        <dbReference type="Rhea" id="RHEA:20888"/>
        <dbReference type="ChEBI" id="CHEBI:11805"/>
        <dbReference type="ChEBI" id="CHEBI:15377"/>
        <dbReference type="ChEBI" id="CHEBI:15378"/>
        <dbReference type="ChEBI" id="CHEBI:57287"/>
        <dbReference type="ChEBI" id="CHEBI:57340"/>
        <dbReference type="EC" id="3.1.2.4"/>
    </reaction>
</comment>
<dbReference type="GO" id="GO:0006574">
    <property type="term" value="P:L-valine catabolic process"/>
    <property type="evidence" value="ECO:0007669"/>
    <property type="project" value="TreeGrafter"/>
</dbReference>
<name>A0A270BWU0_9PROT</name>
<dbReference type="Gene3D" id="3.90.226.10">
    <property type="entry name" value="2-enoyl-CoA Hydratase, Chain A, domain 1"/>
    <property type="match status" value="1"/>
</dbReference>
<proteinExistence type="predicted"/>
<gene>
    <name evidence="5" type="ORF">B9K05_00115</name>
</gene>
<evidence type="ECO:0000256" key="3">
    <source>
        <dbReference type="ARBA" id="ARBA00022801"/>
    </source>
</evidence>
<dbReference type="PANTHER" id="PTHR43176:SF3">
    <property type="entry name" value="3-HYDROXYISOBUTYRYL-COA HYDROLASE, MITOCHONDRIAL"/>
    <property type="match status" value="1"/>
</dbReference>
<dbReference type="NCBIfam" id="NF004127">
    <property type="entry name" value="PRK05617.1"/>
    <property type="match status" value="1"/>
</dbReference>
<evidence type="ECO:0000313" key="6">
    <source>
        <dbReference type="Proteomes" id="UP000216033"/>
    </source>
</evidence>
<dbReference type="InterPro" id="IPR029045">
    <property type="entry name" value="ClpP/crotonase-like_dom_sf"/>
</dbReference>
<dbReference type="GO" id="GO:0003860">
    <property type="term" value="F:3-hydroxyisobutyryl-CoA hydrolase activity"/>
    <property type="evidence" value="ECO:0007669"/>
    <property type="project" value="UniProtKB-EC"/>
</dbReference>
<sequence length="339" mass="36712">MIEDALSGTTCVRTARRGRLGCIMLDKPKRLNAVDLEMAIGIERVLNAWRHDPFVHTVLLQSSSSRAFCAGGDLKAIRDMLVMFGPDAAFVLMNRVYQTMQLIADYSKPVVSFMDGIAMGGGVGLGGHALYRVVTERSVIAMPETAIGLVPDAGGSWLLSRAPGGAGLRLALTGGRMNGAEAQSMGFADYVIPSESLDDLRGLLALKPAEEVFELIRPLSAPAEVPAMAEYDPSASLEQIVRGVERGKHPTARSDLKSIARGCPTSIFAAWYGWHAARRASSLQEAFAIEGRLVRYMLGRPDFIEGVRARLIDRDNMPIWHPRVLAAVDVRPLEAALAE</sequence>